<organism evidence="5 6">
    <name type="scientific">Bailinhaonella thermotolerans</name>
    <dbReference type="NCBI Taxonomy" id="1070861"/>
    <lineage>
        <taxon>Bacteria</taxon>
        <taxon>Bacillati</taxon>
        <taxon>Actinomycetota</taxon>
        <taxon>Actinomycetes</taxon>
        <taxon>Streptosporangiales</taxon>
        <taxon>Streptosporangiaceae</taxon>
        <taxon>Bailinhaonella</taxon>
    </lineage>
</organism>
<dbReference type="PROSITE" id="PS50935">
    <property type="entry name" value="SSB"/>
    <property type="match status" value="1"/>
</dbReference>
<dbReference type="EMBL" id="QZEY01000017">
    <property type="protein sequence ID" value="RJL23953.1"/>
    <property type="molecule type" value="Genomic_DNA"/>
</dbReference>
<dbReference type="SUPFAM" id="SSF50249">
    <property type="entry name" value="Nucleic acid-binding proteins"/>
    <property type="match status" value="1"/>
</dbReference>
<evidence type="ECO:0000313" key="6">
    <source>
        <dbReference type="Proteomes" id="UP000265768"/>
    </source>
</evidence>
<dbReference type="InterPro" id="IPR012340">
    <property type="entry name" value="NA-bd_OB-fold"/>
</dbReference>
<protein>
    <recommendedName>
        <fullName evidence="3">Single-stranded DNA-binding protein</fullName>
    </recommendedName>
</protein>
<dbReference type="PANTHER" id="PTHR10302:SF27">
    <property type="entry name" value="SINGLE-STRANDED DNA-BINDING PROTEIN"/>
    <property type="match status" value="1"/>
</dbReference>
<dbReference type="AlphaFoldDB" id="A0A3A4AE82"/>
<name>A0A3A4AE82_9ACTN</name>
<evidence type="ECO:0000256" key="2">
    <source>
        <dbReference type="PROSITE-ProRule" id="PRU00252"/>
    </source>
</evidence>
<evidence type="ECO:0000256" key="1">
    <source>
        <dbReference type="ARBA" id="ARBA00023125"/>
    </source>
</evidence>
<dbReference type="Proteomes" id="UP000265768">
    <property type="component" value="Unassembled WGS sequence"/>
</dbReference>
<keyword evidence="6" id="KW-1185">Reference proteome</keyword>
<dbReference type="OrthoDB" id="9809878at2"/>
<dbReference type="NCBIfam" id="TIGR00621">
    <property type="entry name" value="ssb"/>
    <property type="match status" value="1"/>
</dbReference>
<dbReference type="Pfam" id="PF00436">
    <property type="entry name" value="SSB"/>
    <property type="match status" value="1"/>
</dbReference>
<evidence type="ECO:0000256" key="4">
    <source>
        <dbReference type="SAM" id="MobiDB-lite"/>
    </source>
</evidence>
<gene>
    <name evidence="5" type="primary">ssb</name>
    <name evidence="5" type="ORF">D5H75_31445</name>
</gene>
<reference evidence="5 6" key="1">
    <citation type="submission" date="2018-09" db="EMBL/GenBank/DDBJ databases">
        <title>YIM 75507 draft genome.</title>
        <authorList>
            <person name="Tang S."/>
            <person name="Feng Y."/>
        </authorList>
    </citation>
    <scope>NUCLEOTIDE SEQUENCE [LARGE SCALE GENOMIC DNA]</scope>
    <source>
        <strain evidence="5 6">YIM 75507</strain>
    </source>
</reference>
<dbReference type="GO" id="GO:0006260">
    <property type="term" value="P:DNA replication"/>
    <property type="evidence" value="ECO:0007669"/>
    <property type="project" value="InterPro"/>
</dbReference>
<evidence type="ECO:0000256" key="3">
    <source>
        <dbReference type="RuleBase" id="RU000524"/>
    </source>
</evidence>
<dbReference type="InterPro" id="IPR000424">
    <property type="entry name" value="Primosome_PriB/ssb"/>
</dbReference>
<keyword evidence="1 2" id="KW-0238">DNA-binding</keyword>
<sequence length="178" mass="19252">MVRPVRAAGRQFLAAARKGGAPPVADNTIDVVGNLVEDPQLRITPGGTAVCTLRIASSSRRYDKKKADWVDGKKGFIDVVAWGLHAECLAESLTRGMRVMARGEMTTDTYETREGEKRTRYELANAEVFVSLLGHVADLRKAGDGAAGRSRGNGNAGRKGRGRNEPAEPEGQQDPWAY</sequence>
<feature type="region of interest" description="Disordered" evidence="4">
    <location>
        <begin position="143"/>
        <end position="178"/>
    </location>
</feature>
<dbReference type="CDD" id="cd04496">
    <property type="entry name" value="SSB_OBF"/>
    <property type="match status" value="1"/>
</dbReference>
<dbReference type="PANTHER" id="PTHR10302">
    <property type="entry name" value="SINGLE-STRANDED DNA-BINDING PROTEIN"/>
    <property type="match status" value="1"/>
</dbReference>
<proteinExistence type="predicted"/>
<dbReference type="GO" id="GO:0009295">
    <property type="term" value="C:nucleoid"/>
    <property type="evidence" value="ECO:0007669"/>
    <property type="project" value="TreeGrafter"/>
</dbReference>
<accession>A0A3A4AE82</accession>
<dbReference type="Gene3D" id="2.40.50.140">
    <property type="entry name" value="Nucleic acid-binding proteins"/>
    <property type="match status" value="1"/>
</dbReference>
<dbReference type="InterPro" id="IPR011344">
    <property type="entry name" value="ssDNA-bd"/>
</dbReference>
<dbReference type="GO" id="GO:0003697">
    <property type="term" value="F:single-stranded DNA binding"/>
    <property type="evidence" value="ECO:0007669"/>
    <property type="project" value="InterPro"/>
</dbReference>
<comment type="caution">
    <text evidence="5">The sequence shown here is derived from an EMBL/GenBank/DDBJ whole genome shotgun (WGS) entry which is preliminary data.</text>
</comment>
<evidence type="ECO:0000313" key="5">
    <source>
        <dbReference type="EMBL" id="RJL23953.1"/>
    </source>
</evidence>